<evidence type="ECO:0000313" key="1">
    <source>
        <dbReference type="EMBL" id="MBV2144423.1"/>
    </source>
</evidence>
<gene>
    <name evidence="1" type="ORF">KUG47_13055</name>
</gene>
<dbReference type="RefSeq" id="WP_217678410.1">
    <property type="nucleotide sequence ID" value="NZ_JAHRVA010000005.1"/>
</dbReference>
<evidence type="ECO:0000313" key="2">
    <source>
        <dbReference type="Proteomes" id="UP000752297"/>
    </source>
</evidence>
<comment type="caution">
    <text evidence="1">The sequence shown here is derived from an EMBL/GenBank/DDBJ whole genome shotgun (WGS) entry which is preliminary data.</text>
</comment>
<proteinExistence type="predicted"/>
<protein>
    <submittedName>
        <fullName evidence="1">Uncharacterized protein</fullName>
    </submittedName>
</protein>
<accession>A0A949PP68</accession>
<reference evidence="1 2" key="1">
    <citation type="submission" date="2021-06" db="EMBL/GenBank/DDBJ databases">
        <title>Falsochrobactrum tianjin sp.nov., a new petroleum-degrading bacteria isolated from oily soils.</title>
        <authorList>
            <person name="Chen G."/>
            <person name="Chen H."/>
            <person name="Tian J."/>
            <person name="Qing J."/>
            <person name="Zhong L."/>
            <person name="Ma W."/>
            <person name="Song Y."/>
            <person name="Cui X."/>
            <person name="Yan B."/>
        </authorList>
    </citation>
    <scope>NUCLEOTIDE SEQUENCE [LARGE SCALE GENOMIC DNA]</scope>
    <source>
        <strain evidence="1 2">TDYN1</strain>
    </source>
</reference>
<name>A0A949PP68_9HYPH</name>
<sequence>MIVCKQPDGKYLVMNGGNVVAGPFDTNSEAWRALDRLSGQSVSKAEDTSEWVWNKMAGGEA</sequence>
<keyword evidence="2" id="KW-1185">Reference proteome</keyword>
<dbReference type="EMBL" id="JAHRVA010000005">
    <property type="protein sequence ID" value="MBV2144423.1"/>
    <property type="molecule type" value="Genomic_DNA"/>
</dbReference>
<organism evidence="1 2">
    <name type="scientific">Falsochrobactrum tianjinense</name>
    <dbReference type="NCBI Taxonomy" id="2706015"/>
    <lineage>
        <taxon>Bacteria</taxon>
        <taxon>Pseudomonadati</taxon>
        <taxon>Pseudomonadota</taxon>
        <taxon>Alphaproteobacteria</taxon>
        <taxon>Hyphomicrobiales</taxon>
        <taxon>Brucellaceae</taxon>
        <taxon>Falsochrobactrum</taxon>
    </lineage>
</organism>
<dbReference type="Proteomes" id="UP000752297">
    <property type="component" value="Unassembled WGS sequence"/>
</dbReference>
<dbReference type="AlphaFoldDB" id="A0A949PP68"/>